<dbReference type="EMBL" id="NKXO01000015">
    <property type="protein sequence ID" value="PKQ69796.1"/>
    <property type="molecule type" value="Genomic_DNA"/>
</dbReference>
<proteinExistence type="predicted"/>
<gene>
    <name evidence="2" type="ORF">Rain11_1131</name>
</gene>
<dbReference type="PANTHER" id="PTHR43000">
    <property type="entry name" value="DTDP-D-GLUCOSE 4,6-DEHYDRATASE-RELATED"/>
    <property type="match status" value="1"/>
</dbReference>
<sequence length="333" mass="37491">MKILITGGAGFIGSHLTDTLLAEGHSVKVIDNLRNGRLENLAEAQKNPNFEFLKGDILEKNDCLKACEGVEVVFHLACLGVRHSIHSPFENHRVNAEGTLNVLQAALQHKIKHFFYISTSEIYGKTQEFPISETAPTVPLTVYGASKLAGEHYTLSYKECYGLSVTILRIFNNYGPRAHYEGDAGEVIPRSIVRALYNEKPVIFGDGSITRDFFFVKDTAKALSQLLKMRFSENGERLNGETINVGTGVEYSLKFLLENLLKVMGKENLGIDYLPARPADVPRLWVNAQKFYKLTNFKSDYTFEQGLQETIAYYEKLAETKNLLAEIKIENWK</sequence>
<name>A0A2N3IHL8_9BACT</name>
<evidence type="ECO:0000313" key="2">
    <source>
        <dbReference type="EMBL" id="PKQ69796.1"/>
    </source>
</evidence>
<dbReference type="OrthoDB" id="9811743at2"/>
<evidence type="ECO:0000313" key="3">
    <source>
        <dbReference type="Proteomes" id="UP000233387"/>
    </source>
</evidence>
<dbReference type="Gene3D" id="3.90.25.10">
    <property type="entry name" value="UDP-galactose 4-epimerase, domain 1"/>
    <property type="match status" value="1"/>
</dbReference>
<keyword evidence="3" id="KW-1185">Reference proteome</keyword>
<dbReference type="AlphaFoldDB" id="A0A2N3IHL8"/>
<dbReference type="Proteomes" id="UP000233387">
    <property type="component" value="Unassembled WGS sequence"/>
</dbReference>
<dbReference type="SUPFAM" id="SSF51735">
    <property type="entry name" value="NAD(P)-binding Rossmann-fold domains"/>
    <property type="match status" value="1"/>
</dbReference>
<dbReference type="InterPro" id="IPR036291">
    <property type="entry name" value="NAD(P)-bd_dom_sf"/>
</dbReference>
<evidence type="ECO:0000259" key="1">
    <source>
        <dbReference type="Pfam" id="PF16363"/>
    </source>
</evidence>
<organism evidence="2 3">
    <name type="scientific">Raineya orbicola</name>
    <dbReference type="NCBI Taxonomy" id="2016530"/>
    <lineage>
        <taxon>Bacteria</taxon>
        <taxon>Pseudomonadati</taxon>
        <taxon>Bacteroidota</taxon>
        <taxon>Cytophagia</taxon>
        <taxon>Cytophagales</taxon>
        <taxon>Raineyaceae</taxon>
        <taxon>Raineya</taxon>
    </lineage>
</organism>
<comment type="caution">
    <text evidence="2">The sequence shown here is derived from an EMBL/GenBank/DDBJ whole genome shotgun (WGS) entry which is preliminary data.</text>
</comment>
<dbReference type="Gene3D" id="3.40.50.720">
    <property type="entry name" value="NAD(P)-binding Rossmann-like Domain"/>
    <property type="match status" value="1"/>
</dbReference>
<dbReference type="RefSeq" id="WP_101358398.1">
    <property type="nucleotide sequence ID" value="NZ_NKXO01000015.1"/>
</dbReference>
<feature type="domain" description="NAD(P)-binding" evidence="1">
    <location>
        <begin position="4"/>
        <end position="310"/>
    </location>
</feature>
<reference evidence="2 3" key="1">
    <citation type="submission" date="2017-06" db="EMBL/GenBank/DDBJ databases">
        <title>Raineya orbicola gen. nov., sp. nov. a slightly thermophilic bacterium of the phylum Bacteroidetes and the description of Raineyaceae fam. nov.</title>
        <authorList>
            <person name="Albuquerque L."/>
            <person name="Polonia A.R.M."/>
            <person name="Barroso C."/>
            <person name="Froufe H.J.C."/>
            <person name="Lage O."/>
            <person name="Lobo-Da-Cunha A."/>
            <person name="Egas C."/>
            <person name="Da Costa M.S."/>
        </authorList>
    </citation>
    <scope>NUCLEOTIDE SEQUENCE [LARGE SCALE GENOMIC DNA]</scope>
    <source>
        <strain evidence="2 3">SPSPC-11</strain>
    </source>
</reference>
<accession>A0A2N3IHL8</accession>
<dbReference type="Pfam" id="PF16363">
    <property type="entry name" value="GDP_Man_Dehyd"/>
    <property type="match status" value="1"/>
</dbReference>
<dbReference type="InterPro" id="IPR016040">
    <property type="entry name" value="NAD(P)-bd_dom"/>
</dbReference>
<protein>
    <submittedName>
        <fullName evidence="2">Nucleoside-diphosphate-sugar epimerase</fullName>
    </submittedName>
</protein>